<reference evidence="6 7" key="1">
    <citation type="submission" date="2017-09" db="EMBL/GenBank/DDBJ databases">
        <title>Depth-based differentiation of microbial function through sediment-hosted aquifers and enrichment of novel symbionts in the deep terrestrial subsurface.</title>
        <authorList>
            <person name="Probst A.J."/>
            <person name="Ladd B."/>
            <person name="Jarett J.K."/>
            <person name="Geller-Mcgrath D.E."/>
            <person name="Sieber C.M."/>
            <person name="Emerson J.B."/>
            <person name="Anantharaman K."/>
            <person name="Thomas B.C."/>
            <person name="Malmstrom R."/>
            <person name="Stieglmeier M."/>
            <person name="Klingl A."/>
            <person name="Woyke T."/>
            <person name="Ryan C.M."/>
            <person name="Banfield J.F."/>
        </authorList>
    </citation>
    <scope>NUCLEOTIDE SEQUENCE [LARGE SCALE GENOMIC DNA]</scope>
    <source>
        <strain evidence="6">CG22_combo_CG10-13_8_21_14_all_39_12</strain>
    </source>
</reference>
<evidence type="ECO:0000259" key="5">
    <source>
        <dbReference type="PROSITE" id="PS00662"/>
    </source>
</evidence>
<feature type="coiled-coil region" evidence="4">
    <location>
        <begin position="146"/>
        <end position="180"/>
    </location>
</feature>
<keyword evidence="2" id="KW-0547">Nucleotide-binding</keyword>
<feature type="domain" description="Bacterial type II secretion system protein E" evidence="5">
    <location>
        <begin position="382"/>
        <end position="396"/>
    </location>
</feature>
<dbReference type="FunFam" id="3.30.300.160:FF:000002">
    <property type="entry name" value="Type II secretion system protein E"/>
    <property type="match status" value="1"/>
</dbReference>
<dbReference type="Gene3D" id="3.30.450.90">
    <property type="match status" value="1"/>
</dbReference>
<dbReference type="GO" id="GO:0005886">
    <property type="term" value="C:plasma membrane"/>
    <property type="evidence" value="ECO:0007669"/>
    <property type="project" value="TreeGrafter"/>
</dbReference>
<sequence length="570" mass="63126">MAQKTDLVTVLTQEDVLTEEKASQVRVEQITSGISIEQIIQDKGWATESQIVSARAKMLNMPFVDVASLSVSPDVIAKIPESVARHYTLVPVTIEDGILQVAMKDPLDLQVIEFLETKTSLNIKPVLAVPEDIIQSINKNYNVGIEKEVTAALRETESEVDKVEKELKTLEDAQDMIKSAPVARIVSTTLEYAIKSKASDVHIEPLEDRTRVRFRIDGVLRERLSLPPRVHDSVVSRIKILSHMKIDEKRIPQDGRFSFAAGKEEVDLRISTLPTNHGEKVVMRLLRKSAKVLTLDQLGMVGSARKNFKDVIHKSNGIVLVTGPTGSGKTTTLRTALTMINNVDVNISTLEDPVEYSIPGVNQSQINPQAGFTFATGLRSLLRQDPDVIMVGEVRDKETMELAVQAALTGHLVFSTLHTNSAAGALPRLLDMGAEPFLLASTIQMIVAQRLVRSVNMDSMETYTPDEKVEKMIRESLGGLFPKEITPGKLELIRIKPDADTSTAYSGRIGIYEVLVMNEKIARLVLEHETADRVEEQAVADGMIRMIQDGFLKAVQKQTTLEEVLRVIQD</sequence>
<dbReference type="SUPFAM" id="SSF160246">
    <property type="entry name" value="EspE N-terminal domain-like"/>
    <property type="match status" value="1"/>
</dbReference>
<dbReference type="FunFam" id="3.30.450.90:FF:000001">
    <property type="entry name" value="Type II secretion system ATPase GspE"/>
    <property type="match status" value="1"/>
</dbReference>
<evidence type="ECO:0000256" key="4">
    <source>
        <dbReference type="SAM" id="Coils"/>
    </source>
</evidence>
<dbReference type="PANTHER" id="PTHR30258">
    <property type="entry name" value="TYPE II SECRETION SYSTEM PROTEIN GSPE-RELATED"/>
    <property type="match status" value="1"/>
</dbReference>
<dbReference type="Proteomes" id="UP000228495">
    <property type="component" value="Unassembled WGS sequence"/>
</dbReference>
<dbReference type="GO" id="GO:0005524">
    <property type="term" value="F:ATP binding"/>
    <property type="evidence" value="ECO:0007669"/>
    <property type="project" value="UniProtKB-KW"/>
</dbReference>
<dbReference type="InterPro" id="IPR001482">
    <property type="entry name" value="T2SS/T4SS_dom"/>
</dbReference>
<dbReference type="Pfam" id="PF00437">
    <property type="entry name" value="T2SSE"/>
    <property type="match status" value="1"/>
</dbReference>
<dbReference type="EMBL" id="PCSU01000003">
    <property type="protein sequence ID" value="PIP56967.1"/>
    <property type="molecule type" value="Genomic_DNA"/>
</dbReference>
<dbReference type="Pfam" id="PF05157">
    <property type="entry name" value="MshEN"/>
    <property type="match status" value="1"/>
</dbReference>
<dbReference type="GO" id="GO:0016887">
    <property type="term" value="F:ATP hydrolysis activity"/>
    <property type="evidence" value="ECO:0007669"/>
    <property type="project" value="TreeGrafter"/>
</dbReference>
<protein>
    <submittedName>
        <fullName evidence="6">Type II secretion system protein GspE</fullName>
    </submittedName>
</protein>
<dbReference type="SUPFAM" id="SSF52540">
    <property type="entry name" value="P-loop containing nucleoside triphosphate hydrolases"/>
    <property type="match status" value="1"/>
</dbReference>
<evidence type="ECO:0000256" key="2">
    <source>
        <dbReference type="ARBA" id="ARBA00022741"/>
    </source>
</evidence>
<dbReference type="Gene3D" id="3.30.300.160">
    <property type="entry name" value="Type II secretion system, protein E, N-terminal domain"/>
    <property type="match status" value="1"/>
</dbReference>
<organism evidence="6 7">
    <name type="scientific">candidate division WWE3 bacterium CG22_combo_CG10-13_8_21_14_all_39_12</name>
    <dbReference type="NCBI Taxonomy" id="1975094"/>
    <lineage>
        <taxon>Bacteria</taxon>
        <taxon>Katanobacteria</taxon>
    </lineage>
</organism>
<evidence type="ECO:0000256" key="3">
    <source>
        <dbReference type="ARBA" id="ARBA00022840"/>
    </source>
</evidence>
<dbReference type="Gene3D" id="3.40.50.300">
    <property type="entry name" value="P-loop containing nucleotide triphosphate hydrolases"/>
    <property type="match status" value="1"/>
</dbReference>
<name>A0A2H0BH23_UNCKA</name>
<comment type="similarity">
    <text evidence="1">Belongs to the GSP E family.</text>
</comment>
<accession>A0A2H0BH23</accession>
<keyword evidence="4" id="KW-0175">Coiled coil</keyword>
<dbReference type="AlphaFoldDB" id="A0A2H0BH23"/>
<dbReference type="InterPro" id="IPR037257">
    <property type="entry name" value="T2SS_E_N_sf"/>
</dbReference>
<keyword evidence="3" id="KW-0067">ATP-binding</keyword>
<evidence type="ECO:0000313" key="6">
    <source>
        <dbReference type="EMBL" id="PIP56967.1"/>
    </source>
</evidence>
<dbReference type="CDD" id="cd01129">
    <property type="entry name" value="PulE-GspE-like"/>
    <property type="match status" value="1"/>
</dbReference>
<evidence type="ECO:0000313" key="7">
    <source>
        <dbReference type="Proteomes" id="UP000228495"/>
    </source>
</evidence>
<dbReference type="InterPro" id="IPR007831">
    <property type="entry name" value="T2SS_GspE_N"/>
</dbReference>
<evidence type="ECO:0000256" key="1">
    <source>
        <dbReference type="ARBA" id="ARBA00006611"/>
    </source>
</evidence>
<proteinExistence type="inferred from homology"/>
<gene>
    <name evidence="6" type="ORF">COX05_00300</name>
</gene>
<dbReference type="PANTHER" id="PTHR30258:SF1">
    <property type="entry name" value="PROTEIN TRANSPORT PROTEIN HOFB HOMOLOG"/>
    <property type="match status" value="1"/>
</dbReference>
<dbReference type="InterPro" id="IPR027417">
    <property type="entry name" value="P-loop_NTPase"/>
</dbReference>
<comment type="caution">
    <text evidence="6">The sequence shown here is derived from an EMBL/GenBank/DDBJ whole genome shotgun (WGS) entry which is preliminary data.</text>
</comment>
<dbReference type="PROSITE" id="PS00662">
    <property type="entry name" value="T2SP_E"/>
    <property type="match status" value="1"/>
</dbReference>